<dbReference type="RefSeq" id="XP_037139715.1">
    <property type="nucleotide sequence ID" value="XM_037283819.1"/>
</dbReference>
<dbReference type="OrthoDB" id="4069039at2759"/>
<sequence>MDPYSLKRDNRKKFQDKQRLKHRHATPSDRKYRSLKFQENQNEKKEAEENGDEGEEEVQPPSNEYRYHEDISMTFEHPAELERDLKASKKIREILRSKKEQEEPLAVSSSTKETVTTKSLHSMAVDDLNGILGGQTTSSNRGFDKPVRRISPTADKSASKAPEKTKSAASTVPDELQSAQDFLDDLI</sequence>
<evidence type="ECO:0000313" key="3">
    <source>
        <dbReference type="Proteomes" id="UP000515788"/>
    </source>
</evidence>
<dbReference type="EMBL" id="CP059249">
    <property type="protein sequence ID" value="QLL33041.1"/>
    <property type="molecule type" value="Genomic_DNA"/>
</dbReference>
<proteinExistence type="predicted"/>
<feature type="compositionally biased region" description="Low complexity" evidence="1">
    <location>
        <begin position="107"/>
        <end position="118"/>
    </location>
</feature>
<reference evidence="2 3" key="1">
    <citation type="submission" date="2020-06" db="EMBL/GenBank/DDBJ databases">
        <title>The yeast mating-type switching endonuclease HO is a domesticated member of an unorthodox homing genetic element family.</title>
        <authorList>
            <person name="Coughlan A.Y."/>
            <person name="Lombardi L."/>
            <person name="Braun-Galleani S."/>
            <person name="Martos A.R."/>
            <person name="Galeote V."/>
            <person name="Bigey F."/>
            <person name="Dequin S."/>
            <person name="Byrne K.P."/>
            <person name="Wolfe K.H."/>
        </authorList>
    </citation>
    <scope>NUCLEOTIDE SEQUENCE [LARGE SCALE GENOMIC DNA]</scope>
    <source>
        <strain evidence="2 3">CBS764</strain>
    </source>
</reference>
<feature type="compositionally biased region" description="Basic and acidic residues" evidence="1">
    <location>
        <begin position="1"/>
        <end position="18"/>
    </location>
</feature>
<feature type="compositionally biased region" description="Basic and acidic residues" evidence="1">
    <location>
        <begin position="157"/>
        <end position="166"/>
    </location>
</feature>
<dbReference type="AlphaFoldDB" id="A0A7G3ZHQ5"/>
<dbReference type="GeneID" id="59326208"/>
<keyword evidence="3" id="KW-1185">Reference proteome</keyword>
<dbReference type="InterPro" id="IPR035303">
    <property type="entry name" value="DUF5364"/>
</dbReference>
<dbReference type="KEGG" id="tgb:HG536_0D05620"/>
<protein>
    <submittedName>
        <fullName evidence="2">Uncharacterized protein</fullName>
    </submittedName>
</protein>
<feature type="region of interest" description="Disordered" evidence="1">
    <location>
        <begin position="130"/>
        <end position="187"/>
    </location>
</feature>
<organism evidence="2 3">
    <name type="scientific">Torulaspora globosa</name>
    <dbReference type="NCBI Taxonomy" id="48254"/>
    <lineage>
        <taxon>Eukaryota</taxon>
        <taxon>Fungi</taxon>
        <taxon>Dikarya</taxon>
        <taxon>Ascomycota</taxon>
        <taxon>Saccharomycotina</taxon>
        <taxon>Saccharomycetes</taxon>
        <taxon>Saccharomycetales</taxon>
        <taxon>Saccharomycetaceae</taxon>
        <taxon>Torulaspora</taxon>
    </lineage>
</organism>
<evidence type="ECO:0000313" key="2">
    <source>
        <dbReference type="EMBL" id="QLL33041.1"/>
    </source>
</evidence>
<feature type="region of interest" description="Disordered" evidence="1">
    <location>
        <begin position="1"/>
        <end position="69"/>
    </location>
</feature>
<accession>A0A7G3ZHQ5</accession>
<feature type="region of interest" description="Disordered" evidence="1">
    <location>
        <begin position="96"/>
        <end position="118"/>
    </location>
</feature>
<name>A0A7G3ZHQ5_9SACH</name>
<feature type="compositionally biased region" description="Acidic residues" evidence="1">
    <location>
        <begin position="49"/>
        <end position="58"/>
    </location>
</feature>
<dbReference type="Proteomes" id="UP000515788">
    <property type="component" value="Chromosome 4"/>
</dbReference>
<gene>
    <name evidence="2" type="ORF">HG536_0D05620</name>
</gene>
<evidence type="ECO:0000256" key="1">
    <source>
        <dbReference type="SAM" id="MobiDB-lite"/>
    </source>
</evidence>
<dbReference type="Pfam" id="PF17322">
    <property type="entry name" value="DUF5364"/>
    <property type="match status" value="1"/>
</dbReference>